<reference evidence="6" key="1">
    <citation type="submission" date="2020-11" db="EMBL/GenBank/DDBJ databases">
        <title>Azospira restricta DSM 18626 genome sequence.</title>
        <authorList>
            <person name="Moe W.M."/>
        </authorList>
    </citation>
    <scope>NUCLEOTIDE SEQUENCE</scope>
    <source>
        <strain evidence="6">DSM 18626</strain>
    </source>
</reference>
<keyword evidence="4" id="KW-0574">Periplasm</keyword>
<keyword evidence="7" id="KW-1185">Reference proteome</keyword>
<dbReference type="InterPro" id="IPR001188">
    <property type="entry name" value="Sperm_putr-bd"/>
</dbReference>
<feature type="chain" id="PRO_5037731614" evidence="5">
    <location>
        <begin position="22"/>
        <end position="346"/>
    </location>
</feature>
<keyword evidence="3 5" id="KW-0732">Signal</keyword>
<dbReference type="Gene3D" id="3.40.190.10">
    <property type="entry name" value="Periplasmic binding protein-like II"/>
    <property type="match status" value="2"/>
</dbReference>
<dbReference type="EMBL" id="CP064781">
    <property type="protein sequence ID" value="QRJ64128.1"/>
    <property type="molecule type" value="Genomic_DNA"/>
</dbReference>
<dbReference type="InterPro" id="IPR006059">
    <property type="entry name" value="SBP"/>
</dbReference>
<evidence type="ECO:0000256" key="1">
    <source>
        <dbReference type="ARBA" id="ARBA00004418"/>
    </source>
</evidence>
<organism evidence="6 7">
    <name type="scientific">Azospira restricta</name>
    <dbReference type="NCBI Taxonomy" id="404405"/>
    <lineage>
        <taxon>Bacteria</taxon>
        <taxon>Pseudomonadati</taxon>
        <taxon>Pseudomonadota</taxon>
        <taxon>Betaproteobacteria</taxon>
        <taxon>Rhodocyclales</taxon>
        <taxon>Rhodocyclaceae</taxon>
        <taxon>Azospira</taxon>
    </lineage>
</organism>
<name>A0A974Y3W5_9RHOO</name>
<evidence type="ECO:0000313" key="6">
    <source>
        <dbReference type="EMBL" id="QRJ64128.1"/>
    </source>
</evidence>
<evidence type="ECO:0000313" key="7">
    <source>
        <dbReference type="Proteomes" id="UP000663444"/>
    </source>
</evidence>
<dbReference type="KEGG" id="ares:IWH25_01865"/>
<keyword evidence="2" id="KW-0813">Transport</keyword>
<dbReference type="GO" id="GO:0019808">
    <property type="term" value="F:polyamine binding"/>
    <property type="evidence" value="ECO:0007669"/>
    <property type="project" value="InterPro"/>
</dbReference>
<evidence type="ECO:0000256" key="2">
    <source>
        <dbReference type="ARBA" id="ARBA00022448"/>
    </source>
</evidence>
<dbReference type="Proteomes" id="UP000663444">
    <property type="component" value="Chromosome"/>
</dbReference>
<feature type="signal peptide" evidence="5">
    <location>
        <begin position="1"/>
        <end position="21"/>
    </location>
</feature>
<protein>
    <submittedName>
        <fullName evidence="6">Extracellular solute-binding protein</fullName>
    </submittedName>
</protein>
<sequence length="346" mass="38348">MRRIVCSSLLIAALAAGTAWAAPALRVLAWPGYVEPEVVAEFRARHGVEVELTIVDNDDALLEKMRNRAGGDFDLVAANTAEIARYAAAGWLQPVDAERIAARRAQAPRFRDPAALPGLVRDGRVYGIPFTYAEMGIIYDRSAFAQPPESLAVLWDPRYRRRVLVFNGSSHNFSLAALRLGLASPFRIGDGDWPAAVDQLLALRRNVLGFYSQPDEAADLFIRHRAVLLFANYGSQQVKALADRGVEVGYFIPREGALAWLDCWAIARGARDRALAHAFIDHLLGDTASRLLEQRQGLSSTRRGEAIQAAGGRPPHWLMPVENAERRARLWQRIVSGDRREKVLQP</sequence>
<dbReference type="PANTHER" id="PTHR30222">
    <property type="entry name" value="SPERMIDINE/PUTRESCINE-BINDING PERIPLASMIC PROTEIN"/>
    <property type="match status" value="1"/>
</dbReference>
<dbReference type="PANTHER" id="PTHR30222:SF17">
    <property type="entry name" value="SPERMIDINE_PUTRESCINE-BINDING PERIPLASMIC PROTEIN"/>
    <property type="match status" value="1"/>
</dbReference>
<dbReference type="GO" id="GO:0015846">
    <property type="term" value="P:polyamine transport"/>
    <property type="evidence" value="ECO:0007669"/>
    <property type="project" value="InterPro"/>
</dbReference>
<dbReference type="Pfam" id="PF13416">
    <property type="entry name" value="SBP_bac_8"/>
    <property type="match status" value="1"/>
</dbReference>
<dbReference type="AlphaFoldDB" id="A0A974Y3W5"/>
<evidence type="ECO:0000256" key="4">
    <source>
        <dbReference type="ARBA" id="ARBA00022764"/>
    </source>
</evidence>
<dbReference type="SUPFAM" id="SSF53850">
    <property type="entry name" value="Periplasmic binding protein-like II"/>
    <property type="match status" value="1"/>
</dbReference>
<evidence type="ECO:0000256" key="5">
    <source>
        <dbReference type="SAM" id="SignalP"/>
    </source>
</evidence>
<dbReference type="PRINTS" id="PR00909">
    <property type="entry name" value="SPERMDNBNDNG"/>
</dbReference>
<proteinExistence type="predicted"/>
<gene>
    <name evidence="6" type="ORF">IWH25_01865</name>
</gene>
<accession>A0A974Y3W5</accession>
<dbReference type="RefSeq" id="WP_203387666.1">
    <property type="nucleotide sequence ID" value="NZ_CP064781.1"/>
</dbReference>
<evidence type="ECO:0000256" key="3">
    <source>
        <dbReference type="ARBA" id="ARBA00022729"/>
    </source>
</evidence>
<dbReference type="GO" id="GO:0042597">
    <property type="term" value="C:periplasmic space"/>
    <property type="evidence" value="ECO:0007669"/>
    <property type="project" value="UniProtKB-SubCell"/>
</dbReference>
<comment type="subcellular location">
    <subcellularLocation>
        <location evidence="1">Periplasm</location>
    </subcellularLocation>
</comment>